<dbReference type="AlphaFoldDB" id="A0A2M9CJW5"/>
<name>A0A2M9CJW5_9MICO</name>
<dbReference type="OrthoDB" id="5192961at2"/>
<proteinExistence type="predicted"/>
<sequence length="141" mass="15134">MTAVQRGRIARLVGPYLGDERSARLAWARTLALSHLVLDDLTGDRDDEGVRILSHQLALAAVITLSCGGDLDVAATHHDRLAADLDAVRPGEDARSALGSAVLAHRLAAQICRGDLARLRRFASHRRDGEDYAAELGLPPV</sequence>
<dbReference type="Proteomes" id="UP000228758">
    <property type="component" value="Unassembled WGS sequence"/>
</dbReference>
<evidence type="ECO:0000313" key="1">
    <source>
        <dbReference type="EMBL" id="PJJ72186.1"/>
    </source>
</evidence>
<comment type="caution">
    <text evidence="1">The sequence shown here is derived from an EMBL/GenBank/DDBJ whole genome shotgun (WGS) entry which is preliminary data.</text>
</comment>
<dbReference type="RefSeq" id="WP_100364404.1">
    <property type="nucleotide sequence ID" value="NZ_PGFF01000001.1"/>
</dbReference>
<accession>A0A2M9CJW5</accession>
<reference evidence="1 2" key="1">
    <citation type="submission" date="2017-11" db="EMBL/GenBank/DDBJ databases">
        <title>Genomic Encyclopedia of Archaeal and Bacterial Type Strains, Phase II (KMG-II): From Individual Species to Whole Genera.</title>
        <authorList>
            <person name="Goeker M."/>
        </authorList>
    </citation>
    <scope>NUCLEOTIDE SEQUENCE [LARGE SCALE GENOMIC DNA]</scope>
    <source>
        <strain evidence="1 2">DSM 27393</strain>
    </source>
</reference>
<evidence type="ECO:0000313" key="2">
    <source>
        <dbReference type="Proteomes" id="UP000228758"/>
    </source>
</evidence>
<organism evidence="1 2">
    <name type="scientific">Diaminobutyricimonas aerilata</name>
    <dbReference type="NCBI Taxonomy" id="1162967"/>
    <lineage>
        <taxon>Bacteria</taxon>
        <taxon>Bacillati</taxon>
        <taxon>Actinomycetota</taxon>
        <taxon>Actinomycetes</taxon>
        <taxon>Micrococcales</taxon>
        <taxon>Microbacteriaceae</taxon>
        <taxon>Diaminobutyricimonas</taxon>
    </lineage>
</organism>
<keyword evidence="2" id="KW-1185">Reference proteome</keyword>
<dbReference type="EMBL" id="PGFF01000001">
    <property type="protein sequence ID" value="PJJ72186.1"/>
    <property type="molecule type" value="Genomic_DNA"/>
</dbReference>
<gene>
    <name evidence="1" type="ORF">CLV46_1751</name>
</gene>
<protein>
    <submittedName>
        <fullName evidence="1">Uncharacterized protein</fullName>
    </submittedName>
</protein>